<comment type="similarity">
    <text evidence="1">Belongs to the GST superfamily. Phi family.</text>
</comment>
<dbReference type="Gene3D" id="3.40.30.10">
    <property type="entry name" value="Glutaredoxin"/>
    <property type="match status" value="1"/>
</dbReference>
<dbReference type="CDD" id="cd03053">
    <property type="entry name" value="GST_N_Phi"/>
    <property type="match status" value="1"/>
</dbReference>
<keyword evidence="3 7" id="KW-0808">Transferase</keyword>
<dbReference type="SFLD" id="SFLDG00358">
    <property type="entry name" value="Main_(cytGST)"/>
    <property type="match status" value="1"/>
</dbReference>
<dbReference type="FunFam" id="3.40.30.10:FF:000016">
    <property type="entry name" value="Glutathione S-transferase F2"/>
    <property type="match status" value="1"/>
</dbReference>
<dbReference type="InterPro" id="IPR010987">
    <property type="entry name" value="Glutathione-S-Trfase_C-like"/>
</dbReference>
<dbReference type="PROSITE" id="PS50405">
    <property type="entry name" value="GST_CTER"/>
    <property type="match status" value="1"/>
</dbReference>
<dbReference type="SUPFAM" id="SSF52833">
    <property type="entry name" value="Thioredoxin-like"/>
    <property type="match status" value="1"/>
</dbReference>
<dbReference type="GO" id="GO:0006749">
    <property type="term" value="P:glutathione metabolic process"/>
    <property type="evidence" value="ECO:0007669"/>
    <property type="project" value="TreeGrafter"/>
</dbReference>
<dbReference type="AlphaFoldDB" id="A0A4Y7TFR5"/>
<dbReference type="SUPFAM" id="SSF47616">
    <property type="entry name" value="GST C-terminal domain-like"/>
    <property type="match status" value="1"/>
</dbReference>
<dbReference type="OrthoDB" id="249703at2759"/>
<dbReference type="FunFam" id="1.20.1050.10:FF:000004">
    <property type="entry name" value="Glutathione S-transferase F2"/>
    <property type="match status" value="1"/>
</dbReference>
<accession>A0A4Y7TFR5</accession>
<dbReference type="PANTHER" id="PTHR43900:SF3">
    <property type="entry name" value="GLUTATHIONE S-TRANSFERASE RHO"/>
    <property type="match status" value="1"/>
</dbReference>
<dbReference type="Gene3D" id="1.20.1050.10">
    <property type="match status" value="1"/>
</dbReference>
<dbReference type="InterPro" id="IPR040079">
    <property type="entry name" value="Glutathione_S-Trfase"/>
</dbReference>
<evidence type="ECO:0000256" key="4">
    <source>
        <dbReference type="ARBA" id="ARBA00047960"/>
    </source>
</evidence>
<dbReference type="PROSITE" id="PS50404">
    <property type="entry name" value="GST_NTER"/>
    <property type="match status" value="1"/>
</dbReference>
<organism evidence="7 8">
    <name type="scientific">Coprinellus micaceus</name>
    <name type="common">Glistening ink-cap mushroom</name>
    <name type="synonym">Coprinus micaceus</name>
    <dbReference type="NCBI Taxonomy" id="71717"/>
    <lineage>
        <taxon>Eukaryota</taxon>
        <taxon>Fungi</taxon>
        <taxon>Dikarya</taxon>
        <taxon>Basidiomycota</taxon>
        <taxon>Agaricomycotina</taxon>
        <taxon>Agaricomycetes</taxon>
        <taxon>Agaricomycetidae</taxon>
        <taxon>Agaricales</taxon>
        <taxon>Agaricineae</taxon>
        <taxon>Psathyrellaceae</taxon>
        <taxon>Coprinellus</taxon>
    </lineage>
</organism>
<proteinExistence type="inferred from homology"/>
<dbReference type="InterPro" id="IPR004045">
    <property type="entry name" value="Glutathione_S-Trfase_N"/>
</dbReference>
<dbReference type="Pfam" id="PF02798">
    <property type="entry name" value="GST_N"/>
    <property type="match status" value="1"/>
</dbReference>
<dbReference type="GO" id="GO:0005737">
    <property type="term" value="C:cytoplasm"/>
    <property type="evidence" value="ECO:0007669"/>
    <property type="project" value="TreeGrafter"/>
</dbReference>
<dbReference type="EC" id="2.5.1.18" evidence="2"/>
<dbReference type="STRING" id="71717.A0A4Y7TFR5"/>
<evidence type="ECO:0000256" key="3">
    <source>
        <dbReference type="ARBA" id="ARBA00022679"/>
    </source>
</evidence>
<dbReference type="InterPro" id="IPR036282">
    <property type="entry name" value="Glutathione-S-Trfase_C_sf"/>
</dbReference>
<dbReference type="SFLD" id="SFLDG01154">
    <property type="entry name" value="Main.5:_Phi-like"/>
    <property type="match status" value="1"/>
</dbReference>
<dbReference type="InterPro" id="IPR004046">
    <property type="entry name" value="GST_C"/>
</dbReference>
<evidence type="ECO:0000256" key="2">
    <source>
        <dbReference type="ARBA" id="ARBA00012452"/>
    </source>
</evidence>
<dbReference type="Proteomes" id="UP000298030">
    <property type="component" value="Unassembled WGS sequence"/>
</dbReference>
<evidence type="ECO:0000313" key="7">
    <source>
        <dbReference type="EMBL" id="TEB33023.1"/>
    </source>
</evidence>
<reference evidence="7 8" key="1">
    <citation type="journal article" date="2019" name="Nat. Ecol. Evol.">
        <title>Megaphylogeny resolves global patterns of mushroom evolution.</title>
        <authorList>
            <person name="Varga T."/>
            <person name="Krizsan K."/>
            <person name="Foldi C."/>
            <person name="Dima B."/>
            <person name="Sanchez-Garcia M."/>
            <person name="Sanchez-Ramirez S."/>
            <person name="Szollosi G.J."/>
            <person name="Szarkandi J.G."/>
            <person name="Papp V."/>
            <person name="Albert L."/>
            <person name="Andreopoulos W."/>
            <person name="Angelini C."/>
            <person name="Antonin V."/>
            <person name="Barry K.W."/>
            <person name="Bougher N.L."/>
            <person name="Buchanan P."/>
            <person name="Buyck B."/>
            <person name="Bense V."/>
            <person name="Catcheside P."/>
            <person name="Chovatia M."/>
            <person name="Cooper J."/>
            <person name="Damon W."/>
            <person name="Desjardin D."/>
            <person name="Finy P."/>
            <person name="Geml J."/>
            <person name="Haridas S."/>
            <person name="Hughes K."/>
            <person name="Justo A."/>
            <person name="Karasinski D."/>
            <person name="Kautmanova I."/>
            <person name="Kiss B."/>
            <person name="Kocsube S."/>
            <person name="Kotiranta H."/>
            <person name="LaButti K.M."/>
            <person name="Lechner B.E."/>
            <person name="Liimatainen K."/>
            <person name="Lipzen A."/>
            <person name="Lukacs Z."/>
            <person name="Mihaltcheva S."/>
            <person name="Morgado L.N."/>
            <person name="Niskanen T."/>
            <person name="Noordeloos M.E."/>
            <person name="Ohm R.A."/>
            <person name="Ortiz-Santana B."/>
            <person name="Ovrebo C."/>
            <person name="Racz N."/>
            <person name="Riley R."/>
            <person name="Savchenko A."/>
            <person name="Shiryaev A."/>
            <person name="Soop K."/>
            <person name="Spirin V."/>
            <person name="Szebenyi C."/>
            <person name="Tomsovsky M."/>
            <person name="Tulloss R.E."/>
            <person name="Uehling J."/>
            <person name="Grigoriev I.V."/>
            <person name="Vagvolgyi C."/>
            <person name="Papp T."/>
            <person name="Martin F.M."/>
            <person name="Miettinen O."/>
            <person name="Hibbett D.S."/>
            <person name="Nagy L.G."/>
        </authorList>
    </citation>
    <scope>NUCLEOTIDE SEQUENCE [LARGE SCALE GENOMIC DNA]</scope>
    <source>
        <strain evidence="7 8">FP101781</strain>
    </source>
</reference>
<feature type="domain" description="GST C-terminal" evidence="6">
    <location>
        <begin position="89"/>
        <end position="215"/>
    </location>
</feature>
<dbReference type="GO" id="GO:0043295">
    <property type="term" value="F:glutathione binding"/>
    <property type="evidence" value="ECO:0007669"/>
    <property type="project" value="TreeGrafter"/>
</dbReference>
<evidence type="ECO:0000256" key="1">
    <source>
        <dbReference type="ARBA" id="ARBA00010128"/>
    </source>
</evidence>
<keyword evidence="8" id="KW-1185">Reference proteome</keyword>
<gene>
    <name evidence="7" type="ORF">FA13DRAFT_1730757</name>
</gene>
<protein>
    <recommendedName>
        <fullName evidence="2">glutathione transferase</fullName>
        <ecNumber evidence="2">2.5.1.18</ecNumber>
    </recommendedName>
</protein>
<evidence type="ECO:0000259" key="5">
    <source>
        <dbReference type="PROSITE" id="PS50404"/>
    </source>
</evidence>
<dbReference type="GO" id="GO:0009636">
    <property type="term" value="P:response to toxic substance"/>
    <property type="evidence" value="ECO:0007669"/>
    <property type="project" value="UniProtKB-ARBA"/>
</dbReference>
<dbReference type="EMBL" id="QPFP01000013">
    <property type="protein sequence ID" value="TEB33023.1"/>
    <property type="molecule type" value="Genomic_DNA"/>
</dbReference>
<evidence type="ECO:0000259" key="6">
    <source>
        <dbReference type="PROSITE" id="PS50405"/>
    </source>
</evidence>
<evidence type="ECO:0000313" key="8">
    <source>
        <dbReference type="Proteomes" id="UP000298030"/>
    </source>
</evidence>
<name>A0A4Y7TFR5_COPMI</name>
<comment type="catalytic activity">
    <reaction evidence="4">
        <text>RX + glutathione = an S-substituted glutathione + a halide anion + H(+)</text>
        <dbReference type="Rhea" id="RHEA:16437"/>
        <dbReference type="ChEBI" id="CHEBI:15378"/>
        <dbReference type="ChEBI" id="CHEBI:16042"/>
        <dbReference type="ChEBI" id="CHEBI:17792"/>
        <dbReference type="ChEBI" id="CHEBI:57925"/>
        <dbReference type="ChEBI" id="CHEBI:90779"/>
        <dbReference type="EC" id="2.5.1.18"/>
    </reaction>
</comment>
<dbReference type="Pfam" id="PF00043">
    <property type="entry name" value="GST_C"/>
    <property type="match status" value="1"/>
</dbReference>
<feature type="domain" description="GST N-terminal" evidence="5">
    <location>
        <begin position="1"/>
        <end position="82"/>
    </location>
</feature>
<dbReference type="SFLD" id="SFLDS00019">
    <property type="entry name" value="Glutathione_Transferase_(cytos"/>
    <property type="match status" value="1"/>
</dbReference>
<dbReference type="PANTHER" id="PTHR43900">
    <property type="entry name" value="GLUTATHIONE S-TRANSFERASE RHO"/>
    <property type="match status" value="1"/>
</dbReference>
<sequence>MVLRLFGHRFSGCTKRAAIVFHEKNVPFEFVSIDLTKGEHKAPSYLEKQPFGQVPYLDDDGYIIYESRAIARYIAEKYADQGAPLIPKDLKAKGLFEQAASIEQNNFDPFAAKAVFENIFKKLRGLNPDKATFDGLIAQLEPKLDVYEQILSKQKYLAGDELTLADLFHLPYGVLLSTAGSNAIEVRPNVARWLKELAERPSWQAVKDGIQSIPV</sequence>
<comment type="caution">
    <text evidence="7">The sequence shown here is derived from an EMBL/GenBank/DDBJ whole genome shotgun (WGS) entry which is preliminary data.</text>
</comment>
<dbReference type="GO" id="GO:0004364">
    <property type="term" value="F:glutathione transferase activity"/>
    <property type="evidence" value="ECO:0007669"/>
    <property type="project" value="UniProtKB-EC"/>
</dbReference>
<dbReference type="InterPro" id="IPR036249">
    <property type="entry name" value="Thioredoxin-like_sf"/>
</dbReference>